<evidence type="ECO:0000313" key="3">
    <source>
        <dbReference type="Proteomes" id="UP000632138"/>
    </source>
</evidence>
<sequence length="321" mass="34749">MSRRVVVTGGAGFIGSHLADRLEQDGDDVTVFDTADGRHGHRFAAGDVRDPQALAAAITSDVDVVFHMAAVVGVDHYLARPLDVVDINFNGTRRVLERAVAVGARVVVASTSEVFGKNTAVPWHEDSDRVLGPTSADRWSYSSSKALAEHLTFGFVREYGLPATVVRYFNVYGPRQRPAYLVSRSVHRVLNGRSPLIYDDGGQTRAFTYVADAVDATVRAAACPDAAGLAVNLGSTRERRIGDVVRLIGELVESPEARAVDTAAVLGARYEDLRRRVPDASRAEKLLGWTATTEIREGLLRTIDWARANPRWLALADSGAA</sequence>
<proteinExistence type="predicted"/>
<name>A0ABS2AL95_9ACTN</name>
<protein>
    <submittedName>
        <fullName evidence="2">NAD-dependent epimerase/dehydratase family protein</fullName>
    </submittedName>
</protein>
<dbReference type="Proteomes" id="UP000632138">
    <property type="component" value="Unassembled WGS sequence"/>
</dbReference>
<keyword evidence="3" id="KW-1185">Reference proteome</keyword>
<dbReference type="Pfam" id="PF01370">
    <property type="entry name" value="Epimerase"/>
    <property type="match status" value="1"/>
</dbReference>
<dbReference type="PANTHER" id="PTHR43245">
    <property type="entry name" value="BIFUNCTIONAL POLYMYXIN RESISTANCE PROTEIN ARNA"/>
    <property type="match status" value="1"/>
</dbReference>
<dbReference type="InterPro" id="IPR036291">
    <property type="entry name" value="NAD(P)-bd_dom_sf"/>
</dbReference>
<dbReference type="SUPFAM" id="SSF51735">
    <property type="entry name" value="NAD(P)-binding Rossmann-fold domains"/>
    <property type="match status" value="1"/>
</dbReference>
<dbReference type="Gene3D" id="3.40.50.720">
    <property type="entry name" value="NAD(P)-binding Rossmann-like Domain"/>
    <property type="match status" value="1"/>
</dbReference>
<organism evidence="2 3">
    <name type="scientific">Paractinoplanes ovalisporus</name>
    <dbReference type="NCBI Taxonomy" id="2810368"/>
    <lineage>
        <taxon>Bacteria</taxon>
        <taxon>Bacillati</taxon>
        <taxon>Actinomycetota</taxon>
        <taxon>Actinomycetes</taxon>
        <taxon>Micromonosporales</taxon>
        <taxon>Micromonosporaceae</taxon>
        <taxon>Paractinoplanes</taxon>
    </lineage>
</organism>
<dbReference type="EMBL" id="JAENHP010000013">
    <property type="protein sequence ID" value="MBM2620123.1"/>
    <property type="molecule type" value="Genomic_DNA"/>
</dbReference>
<gene>
    <name evidence="2" type="ORF">JIG36_31875</name>
</gene>
<evidence type="ECO:0000259" key="1">
    <source>
        <dbReference type="Pfam" id="PF01370"/>
    </source>
</evidence>
<dbReference type="PANTHER" id="PTHR43245:SF53">
    <property type="entry name" value="EPIMERASE-RELATED"/>
    <property type="match status" value="1"/>
</dbReference>
<comment type="caution">
    <text evidence="2">The sequence shown here is derived from an EMBL/GenBank/DDBJ whole genome shotgun (WGS) entry which is preliminary data.</text>
</comment>
<evidence type="ECO:0000313" key="2">
    <source>
        <dbReference type="EMBL" id="MBM2620123.1"/>
    </source>
</evidence>
<accession>A0ABS2AL95</accession>
<feature type="domain" description="NAD-dependent epimerase/dehydratase" evidence="1">
    <location>
        <begin position="5"/>
        <end position="234"/>
    </location>
</feature>
<reference evidence="2 3" key="1">
    <citation type="submission" date="2021-01" db="EMBL/GenBank/DDBJ databases">
        <title>Actinoplanes sp. nov. LDG1-06 isolated from lichen.</title>
        <authorList>
            <person name="Saeng-In P."/>
            <person name="Phongsopitanun W."/>
            <person name="Kanchanasin P."/>
            <person name="Yuki M."/>
            <person name="Kudo T."/>
            <person name="Ohkuma M."/>
            <person name="Tanasupawat S."/>
        </authorList>
    </citation>
    <scope>NUCLEOTIDE SEQUENCE [LARGE SCALE GENOMIC DNA]</scope>
    <source>
        <strain evidence="2 3">LDG1-06</strain>
    </source>
</reference>
<dbReference type="InterPro" id="IPR050177">
    <property type="entry name" value="Lipid_A_modif_metabolic_enz"/>
</dbReference>
<dbReference type="RefSeq" id="WP_203380107.1">
    <property type="nucleotide sequence ID" value="NZ_JAENHP010000013.1"/>
</dbReference>
<dbReference type="InterPro" id="IPR001509">
    <property type="entry name" value="Epimerase_deHydtase"/>
</dbReference>